<name>A0A0D2AKC2_9PEZI</name>
<protein>
    <submittedName>
        <fullName evidence="3">Uncharacterized protein</fullName>
    </submittedName>
</protein>
<feature type="compositionally biased region" description="Basic residues" evidence="1">
    <location>
        <begin position="168"/>
        <end position="177"/>
    </location>
</feature>
<feature type="region of interest" description="Disordered" evidence="1">
    <location>
        <begin position="129"/>
        <end position="177"/>
    </location>
</feature>
<dbReference type="GeneID" id="27316838"/>
<evidence type="ECO:0000313" key="3">
    <source>
        <dbReference type="EMBL" id="KIV99433.1"/>
    </source>
</evidence>
<evidence type="ECO:0000256" key="2">
    <source>
        <dbReference type="SAM" id="Phobius"/>
    </source>
</evidence>
<keyword evidence="2" id="KW-0472">Membrane</keyword>
<keyword evidence="4" id="KW-1185">Reference proteome</keyword>
<keyword evidence="2" id="KW-1133">Transmembrane helix</keyword>
<gene>
    <name evidence="3" type="ORF">PV09_08865</name>
</gene>
<organism evidence="3 4">
    <name type="scientific">Verruconis gallopava</name>
    <dbReference type="NCBI Taxonomy" id="253628"/>
    <lineage>
        <taxon>Eukaryota</taxon>
        <taxon>Fungi</taxon>
        <taxon>Dikarya</taxon>
        <taxon>Ascomycota</taxon>
        <taxon>Pezizomycotina</taxon>
        <taxon>Dothideomycetes</taxon>
        <taxon>Pleosporomycetidae</taxon>
        <taxon>Venturiales</taxon>
        <taxon>Sympoventuriaceae</taxon>
        <taxon>Verruconis</taxon>
    </lineage>
</organism>
<reference evidence="3 4" key="1">
    <citation type="submission" date="2015-01" db="EMBL/GenBank/DDBJ databases">
        <title>The Genome Sequence of Ochroconis gallopava CBS43764.</title>
        <authorList>
            <consortium name="The Broad Institute Genomics Platform"/>
            <person name="Cuomo C."/>
            <person name="de Hoog S."/>
            <person name="Gorbushina A."/>
            <person name="Stielow B."/>
            <person name="Teixiera M."/>
            <person name="Abouelleil A."/>
            <person name="Chapman S.B."/>
            <person name="Priest M."/>
            <person name="Young S.K."/>
            <person name="Wortman J."/>
            <person name="Nusbaum C."/>
            <person name="Birren B."/>
        </authorList>
    </citation>
    <scope>NUCLEOTIDE SEQUENCE [LARGE SCALE GENOMIC DNA]</scope>
    <source>
        <strain evidence="3 4">CBS 43764</strain>
    </source>
</reference>
<dbReference type="InParanoid" id="A0A0D2AKC2"/>
<accession>A0A0D2AKC2</accession>
<dbReference type="AlphaFoldDB" id="A0A0D2AKC2"/>
<dbReference type="EMBL" id="KN847577">
    <property type="protein sequence ID" value="KIV99433.1"/>
    <property type="molecule type" value="Genomic_DNA"/>
</dbReference>
<dbReference type="HOGENOM" id="CLU_1519026_0_0_1"/>
<dbReference type="RefSeq" id="XP_016209303.1">
    <property type="nucleotide sequence ID" value="XM_016362828.1"/>
</dbReference>
<proteinExistence type="predicted"/>
<evidence type="ECO:0000256" key="1">
    <source>
        <dbReference type="SAM" id="MobiDB-lite"/>
    </source>
</evidence>
<keyword evidence="2" id="KW-0812">Transmembrane</keyword>
<evidence type="ECO:0000313" key="4">
    <source>
        <dbReference type="Proteomes" id="UP000053259"/>
    </source>
</evidence>
<feature type="transmembrane region" description="Helical" evidence="2">
    <location>
        <begin position="40"/>
        <end position="60"/>
    </location>
</feature>
<dbReference type="VEuPathDB" id="FungiDB:PV09_08865"/>
<dbReference type="Proteomes" id="UP000053259">
    <property type="component" value="Unassembled WGS sequence"/>
</dbReference>
<sequence length="177" mass="19935">MDALQGHDDSDLPSYDFEDLNTEMIMEIQDGSTSNVKRTMMFVLGLKVLCIAEACWCWLFERARDRGDREAYVALGEQRRQLNRLEQMRVYGGAKFIHFAYRLPRGVGGVEHDEEDMPPGYTVKELVPTTSPPPASEADFMPAGWTGQAKETSTHKRKASTTSAAVRRSPRLHGGQR</sequence>